<dbReference type="EMBL" id="JAEMGP010000003">
    <property type="protein sequence ID" value="KAG5212055.1"/>
    <property type="molecule type" value="Genomic_DNA"/>
</dbReference>
<dbReference type="AlphaFoldDB" id="A0A836AK29"/>
<evidence type="ECO:0000313" key="2">
    <source>
        <dbReference type="Proteomes" id="UP000664991"/>
    </source>
</evidence>
<organism evidence="1 2">
    <name type="scientific">Ovis aries</name>
    <name type="common">Sheep</name>
    <dbReference type="NCBI Taxonomy" id="9940"/>
    <lineage>
        <taxon>Eukaryota</taxon>
        <taxon>Metazoa</taxon>
        <taxon>Chordata</taxon>
        <taxon>Craniata</taxon>
        <taxon>Vertebrata</taxon>
        <taxon>Euteleostomi</taxon>
        <taxon>Mammalia</taxon>
        <taxon>Eutheria</taxon>
        <taxon>Laurasiatheria</taxon>
        <taxon>Artiodactyla</taxon>
        <taxon>Ruminantia</taxon>
        <taxon>Pecora</taxon>
        <taxon>Bovidae</taxon>
        <taxon>Caprinae</taxon>
        <taxon>Ovis</taxon>
    </lineage>
</organism>
<dbReference type="PANTHER" id="PTHR35158">
    <property type="entry name" value="CDNA SEQUENCE CN725425"/>
    <property type="match status" value="1"/>
</dbReference>
<name>A0A836AK29_SHEEP</name>
<sequence length="195" mass="22166">MNWVGGSRALPCYGLDIFVKCHNISFRAKSHLGYEIHHFHYYLEVLENTDQGSDQAGKEKAEEQFTQVKNFYCSKETVRKPMHVNMNKDIKMPLRKHDIELPMSPNCVPSKLCIDDIENKVREEAVLYKVIQDPELVGSLLSLTDLDSSQSSQSSSYSPRPTDSSCFSSSSEMNLNYLPWPQALCDIASAYISNF</sequence>
<dbReference type="Pfam" id="PF15089">
    <property type="entry name" value="Redic1-like"/>
    <property type="match status" value="1"/>
</dbReference>
<protein>
    <submittedName>
        <fullName evidence="1">Uncharacterized protein</fullName>
    </submittedName>
</protein>
<comment type="caution">
    <text evidence="1">The sequence shown here is derived from an EMBL/GenBank/DDBJ whole genome shotgun (WGS) entry which is preliminary data.</text>
</comment>
<reference evidence="1 2" key="1">
    <citation type="submission" date="2020-12" db="EMBL/GenBank/DDBJ databases">
        <title>De novo assembly of Tibetan sheep genome.</title>
        <authorList>
            <person name="Li X."/>
        </authorList>
    </citation>
    <scope>NUCLEOTIDE SEQUENCE [LARGE SCALE GENOMIC DNA]</scope>
    <source>
        <tissue evidence="1">Heart</tissue>
    </source>
</reference>
<gene>
    <name evidence="1" type="ORF">JEQ12_014484</name>
</gene>
<dbReference type="Proteomes" id="UP000664991">
    <property type="component" value="Unassembled WGS sequence"/>
</dbReference>
<proteinExistence type="predicted"/>
<evidence type="ECO:0000313" key="1">
    <source>
        <dbReference type="EMBL" id="KAG5212055.1"/>
    </source>
</evidence>
<dbReference type="PANTHER" id="PTHR35158:SF1">
    <property type="entry name" value="CDNA SEQUENCE CN725425"/>
    <property type="match status" value="1"/>
</dbReference>
<dbReference type="InterPro" id="IPR027883">
    <property type="entry name" value="Redic1-like"/>
</dbReference>
<accession>A0A836AK29</accession>